<comment type="similarity">
    <text evidence="1">Belongs to the 'GDSL' lipolytic enzyme family.</text>
</comment>
<dbReference type="InterPro" id="IPR001087">
    <property type="entry name" value="GDSL"/>
</dbReference>
<keyword evidence="2" id="KW-0732">Signal</keyword>
<evidence type="ECO:0000256" key="1">
    <source>
        <dbReference type="ARBA" id="ARBA00008668"/>
    </source>
</evidence>
<dbReference type="Proteomes" id="UP000516437">
    <property type="component" value="Chromosome 1"/>
</dbReference>
<evidence type="ECO:0000313" key="3">
    <source>
        <dbReference type="EMBL" id="KAB1225725.1"/>
    </source>
</evidence>
<keyword evidence="4" id="KW-1185">Reference proteome</keyword>
<proteinExistence type="inferred from homology"/>
<dbReference type="PANTHER" id="PTHR45642:SF120">
    <property type="entry name" value="GDSL-LIKE LIPASE_ACYLHYDROLASE"/>
    <property type="match status" value="1"/>
</dbReference>
<dbReference type="SUPFAM" id="SSF52266">
    <property type="entry name" value="SGNH hydrolase"/>
    <property type="match status" value="1"/>
</dbReference>
<feature type="signal peptide" evidence="2">
    <location>
        <begin position="1"/>
        <end position="23"/>
    </location>
</feature>
<evidence type="ECO:0000256" key="2">
    <source>
        <dbReference type="SAM" id="SignalP"/>
    </source>
</evidence>
<dbReference type="GO" id="GO:0016788">
    <property type="term" value="F:hydrolase activity, acting on ester bonds"/>
    <property type="evidence" value="ECO:0007669"/>
    <property type="project" value="InterPro"/>
</dbReference>
<dbReference type="InterPro" id="IPR036514">
    <property type="entry name" value="SGNH_hydro_sf"/>
</dbReference>
<dbReference type="InterPro" id="IPR035669">
    <property type="entry name" value="SGNH_plant_lipase-like"/>
</dbReference>
<dbReference type="CDD" id="cd01837">
    <property type="entry name" value="SGNH_plant_lipase_like"/>
    <property type="match status" value="1"/>
</dbReference>
<evidence type="ECO:0008006" key="5">
    <source>
        <dbReference type="Google" id="ProtNLM"/>
    </source>
</evidence>
<evidence type="ECO:0000313" key="4">
    <source>
        <dbReference type="Proteomes" id="UP000516437"/>
    </source>
</evidence>
<feature type="chain" id="PRO_5025338560" description="GDSL esterase/lipase" evidence="2">
    <location>
        <begin position="24"/>
        <end position="288"/>
    </location>
</feature>
<dbReference type="AlphaFoldDB" id="A0A6A1WKA7"/>
<comment type="caution">
    <text evidence="3">The sequence shown here is derived from an EMBL/GenBank/DDBJ whole genome shotgun (WGS) entry which is preliminary data.</text>
</comment>
<protein>
    <recommendedName>
        <fullName evidence="5">GDSL esterase/lipase</fullName>
    </recommendedName>
</protein>
<accession>A0A6A1WKA7</accession>
<dbReference type="PANTHER" id="PTHR45642">
    <property type="entry name" value="GDSL ESTERASE/LIPASE EXL3"/>
    <property type="match status" value="1"/>
</dbReference>
<dbReference type="InterPro" id="IPR050592">
    <property type="entry name" value="GDSL_lipolytic_enzyme"/>
</dbReference>
<sequence>MANAIFFLILLHICTIISHKCFATKLPTSPKFTAILIFGDSTVDTGNNNYISTLFKGNHYPYGQDYTDRLPTGRFSNGKLVPDFIASALSIKESVPPFLDPHLSDDELCTGVSFASAGSGYDDLTTVASGVIPVSKQIEYFKKYVVRLKGIVGEEDAKKIVNGALVVLSAGTNDFGFNFYDIPIRRLEFNISGYQEFLQNMIQRFIKELYNLGCRKFCMSGLPPIGCLPIQMTAKFEIPKARKCLEDENLDVEIYNRKLAKLLPQIQARLPGSKIVYADVYKTIDRHD</sequence>
<dbReference type="OrthoDB" id="1600564at2759"/>
<reference evidence="3 4" key="1">
    <citation type="journal article" date="2019" name="Plant Biotechnol. J.">
        <title>The red bayberry genome and genetic basis of sex determination.</title>
        <authorList>
            <person name="Jia H.M."/>
            <person name="Jia H.J."/>
            <person name="Cai Q.L."/>
            <person name="Wang Y."/>
            <person name="Zhao H.B."/>
            <person name="Yang W.F."/>
            <person name="Wang G.Y."/>
            <person name="Li Y.H."/>
            <person name="Zhan D.L."/>
            <person name="Shen Y.T."/>
            <person name="Niu Q.F."/>
            <person name="Chang L."/>
            <person name="Qiu J."/>
            <person name="Zhao L."/>
            <person name="Xie H.B."/>
            <person name="Fu W.Y."/>
            <person name="Jin J."/>
            <person name="Li X.W."/>
            <person name="Jiao Y."/>
            <person name="Zhou C.C."/>
            <person name="Tu T."/>
            <person name="Chai C.Y."/>
            <person name="Gao J.L."/>
            <person name="Fan L.J."/>
            <person name="van de Weg E."/>
            <person name="Wang J.Y."/>
            <person name="Gao Z.S."/>
        </authorList>
    </citation>
    <scope>NUCLEOTIDE SEQUENCE [LARGE SCALE GENOMIC DNA]</scope>
    <source>
        <tissue evidence="3">Leaves</tissue>
    </source>
</reference>
<dbReference type="EMBL" id="RXIC02000019">
    <property type="protein sequence ID" value="KAB1225725.1"/>
    <property type="molecule type" value="Genomic_DNA"/>
</dbReference>
<name>A0A6A1WKA7_9ROSI</name>
<dbReference type="Gene3D" id="3.40.50.1110">
    <property type="entry name" value="SGNH hydrolase"/>
    <property type="match status" value="1"/>
</dbReference>
<gene>
    <name evidence="3" type="ORF">CJ030_MR1G008930</name>
</gene>
<organism evidence="3 4">
    <name type="scientific">Morella rubra</name>
    <name type="common">Chinese bayberry</name>
    <dbReference type="NCBI Taxonomy" id="262757"/>
    <lineage>
        <taxon>Eukaryota</taxon>
        <taxon>Viridiplantae</taxon>
        <taxon>Streptophyta</taxon>
        <taxon>Embryophyta</taxon>
        <taxon>Tracheophyta</taxon>
        <taxon>Spermatophyta</taxon>
        <taxon>Magnoliopsida</taxon>
        <taxon>eudicotyledons</taxon>
        <taxon>Gunneridae</taxon>
        <taxon>Pentapetalae</taxon>
        <taxon>rosids</taxon>
        <taxon>fabids</taxon>
        <taxon>Fagales</taxon>
        <taxon>Myricaceae</taxon>
        <taxon>Morella</taxon>
    </lineage>
</organism>
<dbReference type="Pfam" id="PF00657">
    <property type="entry name" value="Lipase_GDSL"/>
    <property type="match status" value="1"/>
</dbReference>